<keyword evidence="2" id="KW-1185">Reference proteome</keyword>
<reference evidence="3" key="1">
    <citation type="submission" date="2016-06" db="UniProtKB">
        <authorList>
            <consortium name="WormBaseParasite"/>
        </authorList>
    </citation>
    <scope>IDENTIFICATION</scope>
</reference>
<gene>
    <name evidence="1" type="ORF">SSLN_LOCUS9556</name>
</gene>
<dbReference type="OrthoDB" id="6321308at2759"/>
<proteinExistence type="predicted"/>
<evidence type="ECO:0000313" key="1">
    <source>
        <dbReference type="EMBL" id="VDL95941.1"/>
    </source>
</evidence>
<protein>
    <submittedName>
        <fullName evidence="3">Endo/exonuclease/phosphatase domain-containing protein</fullName>
    </submittedName>
</protein>
<organism evidence="3">
    <name type="scientific">Schistocephalus solidus</name>
    <name type="common">Tapeworm</name>
    <dbReference type="NCBI Taxonomy" id="70667"/>
    <lineage>
        <taxon>Eukaryota</taxon>
        <taxon>Metazoa</taxon>
        <taxon>Spiralia</taxon>
        <taxon>Lophotrochozoa</taxon>
        <taxon>Platyhelminthes</taxon>
        <taxon>Cestoda</taxon>
        <taxon>Eucestoda</taxon>
        <taxon>Diphyllobothriidea</taxon>
        <taxon>Diphyllobothriidae</taxon>
        <taxon>Schistocephalus</taxon>
    </lineage>
</organism>
<sequence length="97" mass="11451">MHPRARRWQLLDYVLVRRRDRQDVLMTKAIRDANVWTDHCLVVSKMRCVGTPRGGSGRASHLHPFPPPVFLTLSRHRTQVEEEDERLRKLQRKATIT</sequence>
<dbReference type="WBParaSite" id="SSLN_0000991801-mRNA-1">
    <property type="protein sequence ID" value="SSLN_0000991801-mRNA-1"/>
    <property type="gene ID" value="SSLN_0000991801"/>
</dbReference>
<accession>A0A183SZA8</accession>
<name>A0A183SZA8_SCHSO</name>
<dbReference type="AlphaFoldDB" id="A0A183SZA8"/>
<evidence type="ECO:0000313" key="2">
    <source>
        <dbReference type="Proteomes" id="UP000275846"/>
    </source>
</evidence>
<evidence type="ECO:0000313" key="3">
    <source>
        <dbReference type="WBParaSite" id="SSLN_0000991801-mRNA-1"/>
    </source>
</evidence>
<reference evidence="1 2" key="2">
    <citation type="submission" date="2018-11" db="EMBL/GenBank/DDBJ databases">
        <authorList>
            <consortium name="Pathogen Informatics"/>
        </authorList>
    </citation>
    <scope>NUCLEOTIDE SEQUENCE [LARGE SCALE GENOMIC DNA]</scope>
    <source>
        <strain evidence="1 2">NST_G2</strain>
    </source>
</reference>
<dbReference type="Proteomes" id="UP000275846">
    <property type="component" value="Unassembled WGS sequence"/>
</dbReference>
<dbReference type="EMBL" id="UYSU01035314">
    <property type="protein sequence ID" value="VDL95941.1"/>
    <property type="molecule type" value="Genomic_DNA"/>
</dbReference>